<gene>
    <name evidence="1" type="ORF">ACJMK2_039243</name>
</gene>
<reference evidence="1 2" key="1">
    <citation type="submission" date="2024-11" db="EMBL/GenBank/DDBJ databases">
        <title>Chromosome-level genome assembly of the freshwater bivalve Anodonta woodiana.</title>
        <authorList>
            <person name="Chen X."/>
        </authorList>
    </citation>
    <scope>NUCLEOTIDE SEQUENCE [LARGE SCALE GENOMIC DNA]</scope>
    <source>
        <strain evidence="1">MN2024</strain>
        <tissue evidence="1">Gills</tissue>
    </source>
</reference>
<evidence type="ECO:0000313" key="2">
    <source>
        <dbReference type="Proteomes" id="UP001634394"/>
    </source>
</evidence>
<proteinExistence type="predicted"/>
<sequence>MSPTVYRKDKYEELSSLESIQKAWSCSHELVACVWEDVERLSHGPVKLNNINKSMVPSSLINSDSESLKINQ</sequence>
<dbReference type="EMBL" id="JBJQND010000007">
    <property type="protein sequence ID" value="KAL3871235.1"/>
    <property type="molecule type" value="Genomic_DNA"/>
</dbReference>
<keyword evidence="2" id="KW-1185">Reference proteome</keyword>
<dbReference type="AlphaFoldDB" id="A0ABD3WBF0"/>
<evidence type="ECO:0000313" key="1">
    <source>
        <dbReference type="EMBL" id="KAL3871235.1"/>
    </source>
</evidence>
<accession>A0ABD3WBF0</accession>
<protein>
    <submittedName>
        <fullName evidence="1">Uncharacterized protein</fullName>
    </submittedName>
</protein>
<name>A0ABD3WBF0_SINWO</name>
<comment type="caution">
    <text evidence="1">The sequence shown here is derived from an EMBL/GenBank/DDBJ whole genome shotgun (WGS) entry which is preliminary data.</text>
</comment>
<organism evidence="1 2">
    <name type="scientific">Sinanodonta woodiana</name>
    <name type="common">Chinese pond mussel</name>
    <name type="synonym">Anodonta woodiana</name>
    <dbReference type="NCBI Taxonomy" id="1069815"/>
    <lineage>
        <taxon>Eukaryota</taxon>
        <taxon>Metazoa</taxon>
        <taxon>Spiralia</taxon>
        <taxon>Lophotrochozoa</taxon>
        <taxon>Mollusca</taxon>
        <taxon>Bivalvia</taxon>
        <taxon>Autobranchia</taxon>
        <taxon>Heteroconchia</taxon>
        <taxon>Palaeoheterodonta</taxon>
        <taxon>Unionida</taxon>
        <taxon>Unionoidea</taxon>
        <taxon>Unionidae</taxon>
        <taxon>Unioninae</taxon>
        <taxon>Sinanodonta</taxon>
    </lineage>
</organism>
<dbReference type="Proteomes" id="UP001634394">
    <property type="component" value="Unassembled WGS sequence"/>
</dbReference>
<feature type="non-terminal residue" evidence="1">
    <location>
        <position position="72"/>
    </location>
</feature>